<reference evidence="1" key="1">
    <citation type="journal article" date="2015" name="Nature">
        <title>Complex archaea that bridge the gap between prokaryotes and eukaryotes.</title>
        <authorList>
            <person name="Spang A."/>
            <person name="Saw J.H."/>
            <person name="Jorgensen S.L."/>
            <person name="Zaremba-Niedzwiedzka K."/>
            <person name="Martijn J."/>
            <person name="Lind A.E."/>
            <person name="van Eijk R."/>
            <person name="Schleper C."/>
            <person name="Guy L."/>
            <person name="Ettema T.J."/>
        </authorList>
    </citation>
    <scope>NUCLEOTIDE SEQUENCE</scope>
</reference>
<sequence length="89" mass="10027">MKCPRCKLYHSWAWTRDGRLGDPPFEEECNDDEGGGHFELVDHDLFHIDGVKMFRCVSCGSTTFTAGQAAYQTVLKCVRCGWEATVHDG</sequence>
<evidence type="ECO:0000313" key="1">
    <source>
        <dbReference type="EMBL" id="KKN87454.1"/>
    </source>
</evidence>
<accession>A0A0F9U775</accession>
<dbReference type="EMBL" id="LAZR01000138">
    <property type="protein sequence ID" value="KKN87454.1"/>
    <property type="molecule type" value="Genomic_DNA"/>
</dbReference>
<dbReference type="AlphaFoldDB" id="A0A0F9U775"/>
<organism evidence="1">
    <name type="scientific">marine sediment metagenome</name>
    <dbReference type="NCBI Taxonomy" id="412755"/>
    <lineage>
        <taxon>unclassified sequences</taxon>
        <taxon>metagenomes</taxon>
        <taxon>ecological metagenomes</taxon>
    </lineage>
</organism>
<gene>
    <name evidence="1" type="ORF">LCGC14_0259090</name>
</gene>
<comment type="caution">
    <text evidence="1">The sequence shown here is derived from an EMBL/GenBank/DDBJ whole genome shotgun (WGS) entry which is preliminary data.</text>
</comment>
<proteinExistence type="predicted"/>
<protein>
    <submittedName>
        <fullName evidence="1">Uncharacterized protein</fullName>
    </submittedName>
</protein>
<name>A0A0F9U775_9ZZZZ</name>